<dbReference type="OrthoDB" id="5918264at2"/>
<gene>
    <name evidence="2" type="ORF">GCE9029_01571</name>
</gene>
<sequence length="133" mass="14628">MRKTLKTGRIALMSAAALVLSACSSTSDLEIAESFAAQRADMLSKLVPIQLNGYNLVRAKSNSTEIELTLLYSGSGDVAPAALAEGLEKTYCTDNEIYSLMEKGVHYKLLFRDARGRPVLERTIRSEDCEKHQ</sequence>
<dbReference type="AlphaFoldDB" id="A0A128F043"/>
<evidence type="ECO:0000313" key="2">
    <source>
        <dbReference type="EMBL" id="CZF79631.1"/>
    </source>
</evidence>
<dbReference type="STRING" id="1796497.GCE9029_01571"/>
<proteinExistence type="predicted"/>
<reference evidence="3" key="1">
    <citation type="submission" date="2016-02" db="EMBL/GenBank/DDBJ databases">
        <authorList>
            <person name="Rodrigo-Torres Lidia"/>
            <person name="Arahal R.David."/>
        </authorList>
    </citation>
    <scope>NUCLEOTIDE SEQUENCE [LARGE SCALE GENOMIC DNA]</scope>
    <source>
        <strain evidence="3">CECT 9029</strain>
    </source>
</reference>
<keyword evidence="3" id="KW-1185">Reference proteome</keyword>
<evidence type="ECO:0008006" key="4">
    <source>
        <dbReference type="Google" id="ProtNLM"/>
    </source>
</evidence>
<name>A0A128F043_9GAMM</name>
<dbReference type="Proteomes" id="UP000071641">
    <property type="component" value="Unassembled WGS sequence"/>
</dbReference>
<feature type="signal peptide" evidence="1">
    <location>
        <begin position="1"/>
        <end position="21"/>
    </location>
</feature>
<dbReference type="EMBL" id="FIZX01000001">
    <property type="protein sequence ID" value="CZF79631.1"/>
    <property type="molecule type" value="Genomic_DNA"/>
</dbReference>
<evidence type="ECO:0000313" key="3">
    <source>
        <dbReference type="Proteomes" id="UP000071641"/>
    </source>
</evidence>
<evidence type="ECO:0000256" key="1">
    <source>
        <dbReference type="SAM" id="SignalP"/>
    </source>
</evidence>
<accession>A0A128F043</accession>
<dbReference type="InterPro" id="IPR016502">
    <property type="entry name" value="T2SSS_2"/>
</dbReference>
<dbReference type="RefSeq" id="WP_062662342.1">
    <property type="nucleotide sequence ID" value="NZ_FIZX01000001.1"/>
</dbReference>
<keyword evidence="1" id="KW-0732">Signal</keyword>
<dbReference type="Gene3D" id="3.30.300.250">
    <property type="match status" value="1"/>
</dbReference>
<feature type="chain" id="PRO_5007281850" description="Type II secretion system pilot lipoprotein GspS-beta" evidence="1">
    <location>
        <begin position="22"/>
        <end position="133"/>
    </location>
</feature>
<organism evidence="2 3">
    <name type="scientific">Grimontia celer</name>
    <dbReference type="NCBI Taxonomy" id="1796497"/>
    <lineage>
        <taxon>Bacteria</taxon>
        <taxon>Pseudomonadati</taxon>
        <taxon>Pseudomonadota</taxon>
        <taxon>Gammaproteobacteria</taxon>
        <taxon>Vibrionales</taxon>
        <taxon>Vibrionaceae</taxon>
        <taxon>Grimontia</taxon>
    </lineage>
</organism>
<dbReference type="PROSITE" id="PS51257">
    <property type="entry name" value="PROKAR_LIPOPROTEIN"/>
    <property type="match status" value="1"/>
</dbReference>
<dbReference type="Pfam" id="PF16549">
    <property type="entry name" value="T2SSS_2"/>
    <property type="match status" value="1"/>
</dbReference>
<protein>
    <recommendedName>
        <fullName evidence="4">Type II secretion system pilot lipoprotein GspS-beta</fullName>
    </recommendedName>
</protein>